<dbReference type="OrthoDB" id="3796277at2759"/>
<protein>
    <submittedName>
        <fullName evidence="1">Uncharacterized protein</fullName>
    </submittedName>
</protein>
<evidence type="ECO:0000313" key="1">
    <source>
        <dbReference type="EMBL" id="KAF2998801.1"/>
    </source>
</evidence>
<dbReference type="EMBL" id="SWKU01000018">
    <property type="protein sequence ID" value="KAF2998801.1"/>
    <property type="molecule type" value="Genomic_DNA"/>
</dbReference>
<proteinExistence type="predicted"/>
<evidence type="ECO:0000313" key="2">
    <source>
        <dbReference type="Proteomes" id="UP000801428"/>
    </source>
</evidence>
<dbReference type="AlphaFoldDB" id="A0A9P4TAS9"/>
<organism evidence="1 2">
    <name type="scientific">Curvularia kusanoi</name>
    <name type="common">Cochliobolus kusanoi</name>
    <dbReference type="NCBI Taxonomy" id="90978"/>
    <lineage>
        <taxon>Eukaryota</taxon>
        <taxon>Fungi</taxon>
        <taxon>Dikarya</taxon>
        <taxon>Ascomycota</taxon>
        <taxon>Pezizomycotina</taxon>
        <taxon>Dothideomycetes</taxon>
        <taxon>Pleosporomycetidae</taxon>
        <taxon>Pleosporales</taxon>
        <taxon>Pleosporineae</taxon>
        <taxon>Pleosporaceae</taxon>
        <taxon>Curvularia</taxon>
    </lineage>
</organism>
<keyword evidence="2" id="KW-1185">Reference proteome</keyword>
<accession>A0A9P4TAS9</accession>
<sequence>MGEGHVLGIDAQSLKDESLLALHCVHGRTPEIGRAAREDTVRAFLREKLYNFTLAEAFAGKPWTAIPVTSQATEATTETIDYTYKLPPHIPDDAKLQEDRIVLFSLIGLTDEEIATLKQEMGDTANEITIYNWPHASPASQAEIYHIFQCVKPEAPVRGGQTFVLFVDATHLSGPQRVPVVVVACENALQGTKDRARLSKQEQMVHNHIYLRPEHAQSVKSLWPLIWNPPSRGSVNNVVVNYPLFYGHRHPHNDSAASRTIDWKEPARRYPEIFIPNPNLPVCATGATSPEYVVYILSSVTSEEIRILREILGTQDVGLPLLIELNIVPRLTKAERKRETEEGTETLFHTRLDPLLKFFDTPTHRAVADPPDIFVFLDNEALDHLLSEEAGEDLHVPMATSYRHHHREELGGLVAVEEPAYQFADIPIGEGVESTIANIETGNMWFWELVAFYGGELDISFWPEYKGSLAKEQLNIEWEWS</sequence>
<name>A0A9P4TAS9_CURKU</name>
<comment type="caution">
    <text evidence="1">The sequence shown here is derived from an EMBL/GenBank/DDBJ whole genome shotgun (WGS) entry which is preliminary data.</text>
</comment>
<reference evidence="1" key="1">
    <citation type="submission" date="2019-04" db="EMBL/GenBank/DDBJ databases">
        <title>Sequencing of skin fungus with MAO and IRED activity.</title>
        <authorList>
            <person name="Marsaioli A.J."/>
            <person name="Bonatto J.M.C."/>
            <person name="Reis Junior O."/>
        </authorList>
    </citation>
    <scope>NUCLEOTIDE SEQUENCE</scope>
    <source>
        <strain evidence="1">30M1</strain>
    </source>
</reference>
<dbReference type="Proteomes" id="UP000801428">
    <property type="component" value="Unassembled WGS sequence"/>
</dbReference>
<gene>
    <name evidence="1" type="ORF">E8E13_000935</name>
</gene>